<organism evidence="2 3">
    <name type="scientific">Litorilituus sediminis</name>
    <dbReference type="NCBI Taxonomy" id="718192"/>
    <lineage>
        <taxon>Bacteria</taxon>
        <taxon>Pseudomonadati</taxon>
        <taxon>Pseudomonadota</taxon>
        <taxon>Gammaproteobacteria</taxon>
        <taxon>Alteromonadales</taxon>
        <taxon>Colwelliaceae</taxon>
        <taxon>Litorilituus</taxon>
    </lineage>
</organism>
<dbReference type="OrthoDB" id="5295305at2"/>
<accession>A0A4P6P648</accession>
<dbReference type="PROSITE" id="PS51186">
    <property type="entry name" value="GNAT"/>
    <property type="match status" value="1"/>
</dbReference>
<dbReference type="Proteomes" id="UP000290244">
    <property type="component" value="Chromosome"/>
</dbReference>
<proteinExistence type="predicted"/>
<feature type="domain" description="N-acetyltransferase" evidence="1">
    <location>
        <begin position="12"/>
        <end position="173"/>
    </location>
</feature>
<dbReference type="PANTHER" id="PTHR43610">
    <property type="entry name" value="BLL6696 PROTEIN"/>
    <property type="match status" value="1"/>
</dbReference>
<dbReference type="InterPro" id="IPR000182">
    <property type="entry name" value="GNAT_dom"/>
</dbReference>
<gene>
    <name evidence="2" type="ORF">EMK97_16285</name>
</gene>
<dbReference type="SUPFAM" id="SSF55729">
    <property type="entry name" value="Acyl-CoA N-acyltransferases (Nat)"/>
    <property type="match status" value="1"/>
</dbReference>
<reference evidence="2 3" key="1">
    <citation type="submission" date="2018-12" db="EMBL/GenBank/DDBJ databases">
        <title>Complete genome of Litorilituus sediminis.</title>
        <authorList>
            <person name="Liu A."/>
            <person name="Rong J."/>
        </authorList>
    </citation>
    <scope>NUCLEOTIDE SEQUENCE [LARGE SCALE GENOMIC DNA]</scope>
    <source>
        <strain evidence="2 3">JCM 17549</strain>
    </source>
</reference>
<dbReference type="AlphaFoldDB" id="A0A4P6P648"/>
<dbReference type="RefSeq" id="WP_130603843.1">
    <property type="nucleotide sequence ID" value="NZ_CP034759.1"/>
</dbReference>
<keyword evidence="2" id="KW-0808">Transferase</keyword>
<name>A0A4P6P648_9GAMM</name>
<dbReference type="KEGG" id="lsd:EMK97_16285"/>
<dbReference type="InterPro" id="IPR016181">
    <property type="entry name" value="Acyl_CoA_acyltransferase"/>
</dbReference>
<sequence>MFNPVTLASQKITLEPLTIAHLDAFQLAGNFEQVWQHMPMNRCKDQETARQWLNIALKEMAQGKEIGFATIDKASNTLVGSTRMIRLNSTHKKLEIGYTFITPKFQRSYVNSHAKFLMLQHAFEHLGMVRVEICTHEDNQQSRTAIARIGGQFEGILRKHRRNPDNSYRNTAMFSITDDDWPQVKQALLATGSSEQEFYHSQVA</sequence>
<protein>
    <submittedName>
        <fullName evidence="2">N-acetyltransferase</fullName>
    </submittedName>
</protein>
<dbReference type="Gene3D" id="3.40.630.30">
    <property type="match status" value="1"/>
</dbReference>
<keyword evidence="3" id="KW-1185">Reference proteome</keyword>
<evidence type="ECO:0000259" key="1">
    <source>
        <dbReference type="PROSITE" id="PS51186"/>
    </source>
</evidence>
<dbReference type="EMBL" id="CP034759">
    <property type="protein sequence ID" value="QBG37176.1"/>
    <property type="molecule type" value="Genomic_DNA"/>
</dbReference>
<evidence type="ECO:0000313" key="3">
    <source>
        <dbReference type="Proteomes" id="UP000290244"/>
    </source>
</evidence>
<dbReference type="PANTHER" id="PTHR43610:SF1">
    <property type="entry name" value="N-ACETYLTRANSFERASE DOMAIN-CONTAINING PROTEIN"/>
    <property type="match status" value="1"/>
</dbReference>
<evidence type="ECO:0000313" key="2">
    <source>
        <dbReference type="EMBL" id="QBG37176.1"/>
    </source>
</evidence>
<dbReference type="Pfam" id="PF13302">
    <property type="entry name" value="Acetyltransf_3"/>
    <property type="match status" value="1"/>
</dbReference>
<dbReference type="GO" id="GO:0016747">
    <property type="term" value="F:acyltransferase activity, transferring groups other than amino-acyl groups"/>
    <property type="evidence" value="ECO:0007669"/>
    <property type="project" value="InterPro"/>
</dbReference>